<dbReference type="AlphaFoldDB" id="A0AAU8GC01"/>
<gene>
    <name evidence="2" type="ORF">ABV300_08955</name>
</gene>
<feature type="region of interest" description="Disordered" evidence="1">
    <location>
        <begin position="233"/>
        <end position="254"/>
    </location>
</feature>
<accession>A0AAU8GC01</accession>
<evidence type="ECO:0008006" key="3">
    <source>
        <dbReference type="Google" id="ProtNLM"/>
    </source>
</evidence>
<organism evidence="2">
    <name type="scientific">Dehalogenimonas sp. 4OHTPN</name>
    <dbReference type="NCBI Taxonomy" id="3166643"/>
    <lineage>
        <taxon>Bacteria</taxon>
        <taxon>Bacillati</taxon>
        <taxon>Chloroflexota</taxon>
        <taxon>Dehalococcoidia</taxon>
        <taxon>Dehalococcoidales</taxon>
        <taxon>Dehalococcoidaceae</taxon>
        <taxon>Dehalogenimonas</taxon>
    </lineage>
</organism>
<evidence type="ECO:0000256" key="1">
    <source>
        <dbReference type="SAM" id="MobiDB-lite"/>
    </source>
</evidence>
<sequence length="254" mass="27684">MKAFLFSIVIIGLLVPIAGCQQFDRELAPIENVEIEISDPDPMSRVKVNVTYGLPDGCYSFEGVRVVEISDGFDIGIWLKKPKSAQACTEIYRTESTSIELGRSFQPGQNITIRVNGVERRITIPDQSSNQGDVLVKPAPIVSAKVRIAESFPPQVFVDIKGVLTDGCTTLKGTDVQRQGNLIDIAVTTQRPRDAVCIQIVSYFDVAIPLGSNFIAGQQYTLRVNGQSQQFTVDSGASTVPTAPDRDTPIPPTR</sequence>
<protein>
    <recommendedName>
        <fullName evidence="3">DUF4382 domain-containing protein</fullName>
    </recommendedName>
</protein>
<evidence type="ECO:0000313" key="2">
    <source>
        <dbReference type="EMBL" id="XCH33260.1"/>
    </source>
</evidence>
<proteinExistence type="predicted"/>
<dbReference type="RefSeq" id="WP_353714502.1">
    <property type="nucleotide sequence ID" value="NZ_CP159307.1"/>
</dbReference>
<name>A0AAU8GC01_9CHLR</name>
<reference evidence="2" key="1">
    <citation type="submission" date="2024-06" db="EMBL/GenBank/DDBJ databases">
        <title>A Novel Isolate, Dehalogenimonas sp. Strain 4OHTPN, Dechlorinates Aromatic 4 Hydroxy chlorothalonil by a Novel Reductive Dehalogenase.</title>
        <authorList>
            <person name="Liu G."/>
        </authorList>
    </citation>
    <scope>NUCLEOTIDE SEQUENCE</scope>
    <source>
        <strain evidence="2">4OHTPN</strain>
    </source>
</reference>
<dbReference type="EMBL" id="CP159307">
    <property type="protein sequence ID" value="XCH33260.1"/>
    <property type="molecule type" value="Genomic_DNA"/>
</dbReference>